<keyword evidence="1" id="KW-0175">Coiled coil</keyword>
<sequence>MMRKLNHPHLIYPLAAFTSGDTLGFLLPWAEAGDDERLGWVLNQIYGLCRATEALHEKNYRHTDLNPQNILVFTEGAQSRKEINNAKTGIRRYEAPELGVGALSRVFDMAKKTKAERAASTAKARAALADKKRKEREGEGEEGGGTPPAPTPEPEGPEPKKAKTNKPDKGKKPAGGGGAEEGRDSESATPAPPSARKPRQGRKQKAEALKAEGREEEQLPPLGDTICLLCLRSARTGMSSGVCAPGTEQGGKCAPCKEKKKPCEPAPLLVSGPGLRFLQALRDGADESVLGPRRTALREALKAHDEAEAKAKAKAEAEAKAAKAAAKAKAKAEGESGGEAAAETAAPLPVPAIAPSVEIAAEDALVSGGSRAGPSSEATPSVSEAAGIRAAIDSFVGGYLPKEMKPAYEVLMDNYASALRGRK</sequence>
<name>A0A8H3VXR7_9PEZI</name>
<evidence type="ECO:0000313" key="3">
    <source>
        <dbReference type="EMBL" id="KAF0315672.1"/>
    </source>
</evidence>
<keyword evidence="4" id="KW-1185">Reference proteome</keyword>
<dbReference type="GO" id="GO:0016301">
    <property type="term" value="F:kinase activity"/>
    <property type="evidence" value="ECO:0007669"/>
    <property type="project" value="UniProtKB-KW"/>
</dbReference>
<dbReference type="AlphaFoldDB" id="A0A8H3VXR7"/>
<feature type="coiled-coil region" evidence="1">
    <location>
        <begin position="297"/>
        <end position="332"/>
    </location>
</feature>
<keyword evidence="3" id="KW-0418">Kinase</keyword>
<feature type="region of interest" description="Disordered" evidence="2">
    <location>
        <begin position="365"/>
        <end position="384"/>
    </location>
</feature>
<keyword evidence="3" id="KW-0808">Transferase</keyword>
<reference evidence="3 4" key="1">
    <citation type="submission" date="2019-12" db="EMBL/GenBank/DDBJ databases">
        <title>A genome sequence resource for the geographically widespread anthracnose pathogen Colletotrichum asianum.</title>
        <authorList>
            <person name="Meng Y."/>
        </authorList>
    </citation>
    <scope>NUCLEOTIDE SEQUENCE [LARGE SCALE GENOMIC DNA]</scope>
    <source>
        <strain evidence="3 4">ICMP 18580</strain>
    </source>
</reference>
<dbReference type="SUPFAM" id="SSF56112">
    <property type="entry name" value="Protein kinase-like (PK-like)"/>
    <property type="match status" value="1"/>
</dbReference>
<feature type="compositionally biased region" description="Basic and acidic residues" evidence="2">
    <location>
        <begin position="157"/>
        <end position="171"/>
    </location>
</feature>
<feature type="region of interest" description="Disordered" evidence="2">
    <location>
        <begin position="116"/>
        <end position="217"/>
    </location>
</feature>
<comment type="caution">
    <text evidence="3">The sequence shown here is derived from an EMBL/GenBank/DDBJ whole genome shotgun (WGS) entry which is preliminary data.</text>
</comment>
<accession>A0A8H3VXR7</accession>
<dbReference type="Gene3D" id="1.10.510.10">
    <property type="entry name" value="Transferase(Phosphotransferase) domain 1"/>
    <property type="match status" value="1"/>
</dbReference>
<evidence type="ECO:0000256" key="2">
    <source>
        <dbReference type="SAM" id="MobiDB-lite"/>
    </source>
</evidence>
<proteinExistence type="predicted"/>
<organism evidence="3 4">
    <name type="scientific">Colletotrichum asianum</name>
    <dbReference type="NCBI Taxonomy" id="702518"/>
    <lineage>
        <taxon>Eukaryota</taxon>
        <taxon>Fungi</taxon>
        <taxon>Dikarya</taxon>
        <taxon>Ascomycota</taxon>
        <taxon>Pezizomycotina</taxon>
        <taxon>Sordariomycetes</taxon>
        <taxon>Hypocreomycetidae</taxon>
        <taxon>Glomerellales</taxon>
        <taxon>Glomerellaceae</taxon>
        <taxon>Colletotrichum</taxon>
        <taxon>Colletotrichum gloeosporioides species complex</taxon>
    </lineage>
</organism>
<dbReference type="Proteomes" id="UP000434172">
    <property type="component" value="Unassembled WGS sequence"/>
</dbReference>
<gene>
    <name evidence="3" type="ORF">GQ607_017062</name>
</gene>
<feature type="compositionally biased region" description="Basic and acidic residues" evidence="2">
    <location>
        <begin position="204"/>
        <end position="217"/>
    </location>
</feature>
<dbReference type="EMBL" id="WOWK01000190">
    <property type="protein sequence ID" value="KAF0315672.1"/>
    <property type="molecule type" value="Genomic_DNA"/>
</dbReference>
<evidence type="ECO:0000313" key="4">
    <source>
        <dbReference type="Proteomes" id="UP000434172"/>
    </source>
</evidence>
<dbReference type="InterPro" id="IPR011009">
    <property type="entry name" value="Kinase-like_dom_sf"/>
</dbReference>
<feature type="compositionally biased region" description="Basic and acidic residues" evidence="2">
    <location>
        <begin position="128"/>
        <end position="137"/>
    </location>
</feature>
<protein>
    <submittedName>
        <fullName evidence="3">Protein kinase domain-containing protein</fullName>
    </submittedName>
</protein>
<feature type="compositionally biased region" description="Low complexity" evidence="2">
    <location>
        <begin position="118"/>
        <end position="127"/>
    </location>
</feature>
<evidence type="ECO:0000256" key="1">
    <source>
        <dbReference type="SAM" id="Coils"/>
    </source>
</evidence>